<name>A0ABP0BGC1_9PEZI</name>
<dbReference type="InterPro" id="IPR011009">
    <property type="entry name" value="Kinase-like_dom_sf"/>
</dbReference>
<evidence type="ECO:0000313" key="2">
    <source>
        <dbReference type="EMBL" id="CAK7218551.1"/>
    </source>
</evidence>
<sequence>MAHLAPEEFLPSPIPLDSIHELLTSLGLPKAETITVPDVTATYHAIYRIRLEAPLPADKFAIPCKDAAQTVYEAKDLILRVSGNHLPGIKTRNEVGVMAWVAQQSTATGSIPIPIPSVVAYDDTLNNPLQHEFTLLLRARGATLCDVWPMLSSEQRDAVFDQIMDLLVTLHGNESWSHIGGLNIVDGRVVPARMVDESFWQTGSAHLWPAGETIDSLNLKGPYPSWPALVAAQMRHYTKLIRLHDSLAPLRNRLVPRLLAFAELLERPESEHAAEWQLAKARLVLAHKDLHFANLLYSADGNGKSGRITAVLDWEFSGVVPGPLWNPVRAFLWDAQPDDPDHSNTTSTRVAQFQDRVRARNNPRMTSLLLDIQEYASPQQEAMQDVANYVRALVEVCPRGQRQDRVADWTDIAHKNLDVFGV</sequence>
<evidence type="ECO:0000259" key="1">
    <source>
        <dbReference type="Pfam" id="PF01636"/>
    </source>
</evidence>
<feature type="domain" description="Aminoglycoside phosphotransferase" evidence="1">
    <location>
        <begin position="74"/>
        <end position="319"/>
    </location>
</feature>
<comment type="caution">
    <text evidence="2">The sequence shown here is derived from an EMBL/GenBank/DDBJ whole genome shotgun (WGS) entry which is preliminary data.</text>
</comment>
<reference evidence="2 3" key="1">
    <citation type="submission" date="2024-01" db="EMBL/GenBank/DDBJ databases">
        <authorList>
            <person name="Allen C."/>
            <person name="Tagirdzhanova G."/>
        </authorList>
    </citation>
    <scope>NUCLEOTIDE SEQUENCE [LARGE SCALE GENOMIC DNA]</scope>
</reference>
<proteinExistence type="predicted"/>
<evidence type="ECO:0000313" key="3">
    <source>
        <dbReference type="Proteomes" id="UP001642406"/>
    </source>
</evidence>
<gene>
    <name evidence="2" type="ORF">SBRCBS47491_003543</name>
</gene>
<accession>A0ABP0BGC1</accession>
<dbReference type="Proteomes" id="UP001642406">
    <property type="component" value="Unassembled WGS sequence"/>
</dbReference>
<dbReference type="EMBL" id="CAWUHC010000024">
    <property type="protein sequence ID" value="CAK7218551.1"/>
    <property type="molecule type" value="Genomic_DNA"/>
</dbReference>
<dbReference type="InterPro" id="IPR051678">
    <property type="entry name" value="AGP_Transferase"/>
</dbReference>
<dbReference type="Gene3D" id="3.90.1200.10">
    <property type="match status" value="1"/>
</dbReference>
<keyword evidence="3" id="KW-1185">Reference proteome</keyword>
<dbReference type="Pfam" id="PF01636">
    <property type="entry name" value="APH"/>
    <property type="match status" value="1"/>
</dbReference>
<dbReference type="SUPFAM" id="SSF56112">
    <property type="entry name" value="Protein kinase-like (PK-like)"/>
    <property type="match status" value="1"/>
</dbReference>
<dbReference type="PANTHER" id="PTHR21310">
    <property type="entry name" value="AMINOGLYCOSIDE PHOSPHOTRANSFERASE-RELATED-RELATED"/>
    <property type="match status" value="1"/>
</dbReference>
<dbReference type="InterPro" id="IPR002575">
    <property type="entry name" value="Aminoglycoside_PTrfase"/>
</dbReference>
<organism evidence="2 3">
    <name type="scientific">Sporothrix bragantina</name>
    <dbReference type="NCBI Taxonomy" id="671064"/>
    <lineage>
        <taxon>Eukaryota</taxon>
        <taxon>Fungi</taxon>
        <taxon>Dikarya</taxon>
        <taxon>Ascomycota</taxon>
        <taxon>Pezizomycotina</taxon>
        <taxon>Sordariomycetes</taxon>
        <taxon>Sordariomycetidae</taxon>
        <taxon>Ophiostomatales</taxon>
        <taxon>Ophiostomataceae</taxon>
        <taxon>Sporothrix</taxon>
    </lineage>
</organism>
<protein>
    <recommendedName>
        <fullName evidence="1">Aminoglycoside phosphotransferase domain-containing protein</fullName>
    </recommendedName>
</protein>